<reference evidence="1 2" key="1">
    <citation type="submission" date="2018-11" db="EMBL/GenBank/DDBJ databases">
        <authorList>
            <consortium name="Pathogen Informatics"/>
        </authorList>
    </citation>
    <scope>NUCLEOTIDE SEQUENCE [LARGE SCALE GENOMIC DNA]</scope>
</reference>
<dbReference type="EMBL" id="UYYB01126586">
    <property type="protein sequence ID" value="VDM83964.1"/>
    <property type="molecule type" value="Genomic_DNA"/>
</dbReference>
<organism evidence="1 2">
    <name type="scientific">Strongylus vulgaris</name>
    <name type="common">Blood worm</name>
    <dbReference type="NCBI Taxonomy" id="40348"/>
    <lineage>
        <taxon>Eukaryota</taxon>
        <taxon>Metazoa</taxon>
        <taxon>Ecdysozoa</taxon>
        <taxon>Nematoda</taxon>
        <taxon>Chromadorea</taxon>
        <taxon>Rhabditida</taxon>
        <taxon>Rhabditina</taxon>
        <taxon>Rhabditomorpha</taxon>
        <taxon>Strongyloidea</taxon>
        <taxon>Strongylidae</taxon>
        <taxon>Strongylus</taxon>
    </lineage>
</organism>
<dbReference type="AlphaFoldDB" id="A0A3P7JYD9"/>
<evidence type="ECO:0000313" key="2">
    <source>
        <dbReference type="Proteomes" id="UP000270094"/>
    </source>
</evidence>
<dbReference type="Proteomes" id="UP000270094">
    <property type="component" value="Unassembled WGS sequence"/>
</dbReference>
<name>A0A3P7JYD9_STRVU</name>
<gene>
    <name evidence="1" type="ORF">SVUK_LOCUS18962</name>
</gene>
<protein>
    <recommendedName>
        <fullName evidence="3">Neurotransmitter-gated ion-channel ligand-binding domain-containing protein</fullName>
    </recommendedName>
</protein>
<evidence type="ECO:0000313" key="1">
    <source>
        <dbReference type="EMBL" id="VDM83964.1"/>
    </source>
</evidence>
<proteinExistence type="predicted"/>
<accession>A0A3P7JYD9</accession>
<keyword evidence="2" id="KW-1185">Reference proteome</keyword>
<sequence>MFLQQILDVDEKNQLVSLNAWLSYVRDVNWIPPGVLKFVCKLDVTWLVKSIHFEVITKFETKL</sequence>
<evidence type="ECO:0008006" key="3">
    <source>
        <dbReference type="Google" id="ProtNLM"/>
    </source>
</evidence>